<evidence type="ECO:0000313" key="7">
    <source>
        <dbReference type="Proteomes" id="UP000194737"/>
    </source>
</evidence>
<evidence type="ECO:0000259" key="5">
    <source>
        <dbReference type="PROSITE" id="PS50901"/>
    </source>
</evidence>
<keyword evidence="2 3" id="KW-0067">ATP-binding</keyword>
<dbReference type="AlphaFoldDB" id="A0AB73N728"/>
<organism evidence="6 7">
    <name type="scientific">Enterococcus faecium</name>
    <name type="common">Streptococcus faecium</name>
    <dbReference type="NCBI Taxonomy" id="1352"/>
    <lineage>
        <taxon>Bacteria</taxon>
        <taxon>Bacillati</taxon>
        <taxon>Bacillota</taxon>
        <taxon>Bacilli</taxon>
        <taxon>Lactobacillales</taxon>
        <taxon>Enterococcaceae</taxon>
        <taxon>Enterococcus</taxon>
    </lineage>
</organism>
<keyword evidence="4" id="KW-0472">Membrane</keyword>
<dbReference type="GO" id="GO:0005524">
    <property type="term" value="F:ATP binding"/>
    <property type="evidence" value="ECO:0007669"/>
    <property type="project" value="UniProtKB-UniRule"/>
</dbReference>
<evidence type="ECO:0000256" key="1">
    <source>
        <dbReference type="ARBA" id="ARBA00022741"/>
    </source>
</evidence>
<gene>
    <name evidence="6" type="ORF">A5804_002917</name>
</gene>
<feature type="transmembrane region" description="Helical" evidence="4">
    <location>
        <begin position="20"/>
        <end position="43"/>
    </location>
</feature>
<evidence type="ECO:0000256" key="2">
    <source>
        <dbReference type="ARBA" id="ARBA00022840"/>
    </source>
</evidence>
<dbReference type="GO" id="GO:0003677">
    <property type="term" value="F:DNA binding"/>
    <property type="evidence" value="ECO:0007669"/>
    <property type="project" value="InterPro"/>
</dbReference>
<proteinExistence type="predicted"/>
<dbReference type="InterPro" id="IPR027417">
    <property type="entry name" value="P-loop_NTPase"/>
</dbReference>
<accession>A0AB73N728</accession>
<feature type="binding site" evidence="3">
    <location>
        <begin position="227"/>
        <end position="234"/>
    </location>
    <ligand>
        <name>ATP</name>
        <dbReference type="ChEBI" id="CHEBI:30616"/>
    </ligand>
</feature>
<dbReference type="Gene3D" id="3.40.50.300">
    <property type="entry name" value="P-loop containing nucleotide triphosphate hydrolases"/>
    <property type="match status" value="1"/>
</dbReference>
<dbReference type="InterPro" id="IPR050206">
    <property type="entry name" value="FtsK/SpoIIIE/SftA"/>
</dbReference>
<feature type="transmembrane region" description="Helical" evidence="4">
    <location>
        <begin position="63"/>
        <end position="82"/>
    </location>
</feature>
<keyword evidence="4" id="KW-1133">Transmembrane helix</keyword>
<dbReference type="PROSITE" id="PS50901">
    <property type="entry name" value="FTSK"/>
    <property type="match status" value="1"/>
</dbReference>
<keyword evidence="1 3" id="KW-0547">Nucleotide-binding</keyword>
<dbReference type="Pfam" id="PF01580">
    <property type="entry name" value="FtsK_SpoIIIE"/>
    <property type="match status" value="1"/>
</dbReference>
<evidence type="ECO:0000256" key="3">
    <source>
        <dbReference type="PROSITE-ProRule" id="PRU00289"/>
    </source>
</evidence>
<name>A0AB73N728_ENTFC</name>
<dbReference type="PANTHER" id="PTHR22683">
    <property type="entry name" value="SPORULATION PROTEIN RELATED"/>
    <property type="match status" value="1"/>
</dbReference>
<evidence type="ECO:0000313" key="6">
    <source>
        <dbReference type="EMBL" id="OTN93547.1"/>
    </source>
</evidence>
<keyword evidence="4" id="KW-0812">Transmembrane</keyword>
<dbReference type="EMBL" id="NGLB01000005">
    <property type="protein sequence ID" value="OTN93547.1"/>
    <property type="molecule type" value="Genomic_DNA"/>
</dbReference>
<evidence type="ECO:0000256" key="4">
    <source>
        <dbReference type="SAM" id="Phobius"/>
    </source>
</evidence>
<dbReference type="InterPro" id="IPR002543">
    <property type="entry name" value="FtsK_dom"/>
</dbReference>
<dbReference type="RefSeq" id="WP_256925748.1">
    <property type="nucleotide sequence ID" value="NZ_NGLB01000005.1"/>
</dbReference>
<sequence length="475" mass="55681">MLNFFKYRGIRIRKFHCWIYQYYLFLMAFPFLLGICYFFYLYIFPIVKPMMEQNSFDYQRLVFPSLVLVFVLSILFFGLMMIRRISVVRGGFFLRVLHRQMLARMIMSRQLYDHKRRKTMENQVKEVIKFPPIYYRQKINLVELTFPTDGKRYHEQFLRISPILEQMFVADVCEQRSELGKTTYELVMGVLTNRICIRDVTVTKDSITLMKGVTWCFSSSPHMLIGGGTGGGKTYFLFTLIIYLSQVGTVYVCDPKAADLLSVGELAPFKNHVFTGAKRIKRCLEDAEKEMLKRFAYMKTRPNYTWGKDYTFYEMCPYFVVVDEWGALMGEVGKDYKFRKEFMSPVTQIILKGRQAGVFLILATQRPDTEDLDGKLRDQFNVRVSLGKLEEIGYHMLFGKASEKKNFFNNNARGRGYYGDGDLPSEFYSPLVPSDFSFKEALSSVRMMEEDYSPLGITEEEQTQLMNELKQNETI</sequence>
<dbReference type="SUPFAM" id="SSF52540">
    <property type="entry name" value="P-loop containing nucleoside triphosphate hydrolases"/>
    <property type="match status" value="1"/>
</dbReference>
<feature type="domain" description="FtsK" evidence="5">
    <location>
        <begin position="210"/>
        <end position="395"/>
    </location>
</feature>
<comment type="caution">
    <text evidence="6">The sequence shown here is derived from an EMBL/GenBank/DDBJ whole genome shotgun (WGS) entry which is preliminary data.</text>
</comment>
<dbReference type="PANTHER" id="PTHR22683:SF47">
    <property type="entry name" value="FTSK DOMAIN-CONTAINING PROTEIN YDCQ"/>
    <property type="match status" value="1"/>
</dbReference>
<dbReference type="Proteomes" id="UP000194737">
    <property type="component" value="Unassembled WGS sequence"/>
</dbReference>
<protein>
    <recommendedName>
        <fullName evidence="5">FtsK domain-containing protein</fullName>
    </recommendedName>
</protein>
<reference evidence="6 7" key="1">
    <citation type="submission" date="2017-05" db="EMBL/GenBank/DDBJ databases">
        <title>The Genome Sequence of Enterococcus faecium 6F2_DIV0138.</title>
        <authorList>
            <consortium name="The Broad Institute Genomics Platform"/>
            <consortium name="The Broad Institute Genomic Center for Infectious Diseases"/>
            <person name="Earl A."/>
            <person name="Manson A."/>
            <person name="Schwartman J."/>
            <person name="Gilmore M."/>
            <person name="Abouelleil A."/>
            <person name="Cao P."/>
            <person name="Chapman S."/>
            <person name="Cusick C."/>
            <person name="Shea T."/>
            <person name="Young S."/>
            <person name="Neafsey D."/>
            <person name="Nusbaum C."/>
            <person name="Birren B."/>
        </authorList>
    </citation>
    <scope>NUCLEOTIDE SEQUENCE [LARGE SCALE GENOMIC DNA]</scope>
    <source>
        <strain evidence="6 7">6F2_DIV0138</strain>
    </source>
</reference>